<name>A0A366DNP0_9NOCA</name>
<comment type="caution">
    <text evidence="1">The sequence shown here is derived from an EMBL/GenBank/DDBJ whole genome shotgun (WGS) entry which is preliminary data.</text>
</comment>
<sequence length="132" mass="13691">MRRTIMAVTIAALGAGVLSGCFGDDSSGSNSAYCQAVEDLGGITATPNSSGDLVTKSRKVADVAPSDIKADWEAFADAQEQVSKTTSDLDLTNPEQSLQDMQANATAAQEAAEKLGEVAPRLSKHVEDNCGK</sequence>
<protein>
    <submittedName>
        <fullName evidence="1">Uncharacterized protein</fullName>
    </submittedName>
</protein>
<dbReference type="OrthoDB" id="4827668at2"/>
<evidence type="ECO:0000313" key="1">
    <source>
        <dbReference type="EMBL" id="RBO91713.1"/>
    </source>
</evidence>
<organism evidence="1 2">
    <name type="scientific">Nocardia puris</name>
    <dbReference type="NCBI Taxonomy" id="208602"/>
    <lineage>
        <taxon>Bacteria</taxon>
        <taxon>Bacillati</taxon>
        <taxon>Actinomycetota</taxon>
        <taxon>Actinomycetes</taxon>
        <taxon>Mycobacteriales</taxon>
        <taxon>Nocardiaceae</taxon>
        <taxon>Nocardia</taxon>
    </lineage>
</organism>
<keyword evidence="2" id="KW-1185">Reference proteome</keyword>
<evidence type="ECO:0000313" key="2">
    <source>
        <dbReference type="Proteomes" id="UP000252586"/>
    </source>
</evidence>
<dbReference type="STRING" id="1210090.GCA_001613185_00514"/>
<gene>
    <name evidence="1" type="ORF">DFR74_104420</name>
</gene>
<dbReference type="RefSeq" id="WP_147265835.1">
    <property type="nucleotide sequence ID" value="NZ_CP107943.1"/>
</dbReference>
<accession>A0A366DNP0</accession>
<dbReference type="Proteomes" id="UP000252586">
    <property type="component" value="Unassembled WGS sequence"/>
</dbReference>
<proteinExistence type="predicted"/>
<dbReference type="EMBL" id="QNRE01000004">
    <property type="protein sequence ID" value="RBO91713.1"/>
    <property type="molecule type" value="Genomic_DNA"/>
</dbReference>
<reference evidence="1 2" key="1">
    <citation type="submission" date="2018-06" db="EMBL/GenBank/DDBJ databases">
        <title>Genomic Encyclopedia of Type Strains, Phase IV (KMG-IV): sequencing the most valuable type-strain genomes for metagenomic binning, comparative biology and taxonomic classification.</title>
        <authorList>
            <person name="Goeker M."/>
        </authorList>
    </citation>
    <scope>NUCLEOTIDE SEQUENCE [LARGE SCALE GENOMIC DNA]</scope>
    <source>
        <strain evidence="1 2">DSM 44599</strain>
    </source>
</reference>
<dbReference type="PROSITE" id="PS51257">
    <property type="entry name" value="PROKAR_LIPOPROTEIN"/>
    <property type="match status" value="1"/>
</dbReference>
<dbReference type="AlphaFoldDB" id="A0A366DNP0"/>